<proteinExistence type="inferred from homology"/>
<name>A0AA41UIV9_9BACT</name>
<dbReference type="Pfam" id="PF00496">
    <property type="entry name" value="SBP_bac_5"/>
    <property type="match status" value="1"/>
</dbReference>
<dbReference type="Gene3D" id="3.10.105.10">
    <property type="entry name" value="Dipeptide-binding Protein, Domain 3"/>
    <property type="match status" value="1"/>
</dbReference>
<dbReference type="InterPro" id="IPR039424">
    <property type="entry name" value="SBP_5"/>
</dbReference>
<keyword evidence="4" id="KW-1133">Transmembrane helix</keyword>
<organism evidence="6 7">
    <name type="scientific">Desulfatitalea alkaliphila</name>
    <dbReference type="NCBI Taxonomy" id="2929485"/>
    <lineage>
        <taxon>Bacteria</taxon>
        <taxon>Pseudomonadati</taxon>
        <taxon>Thermodesulfobacteriota</taxon>
        <taxon>Desulfobacteria</taxon>
        <taxon>Desulfobacterales</taxon>
        <taxon>Desulfosarcinaceae</taxon>
        <taxon>Desulfatitalea</taxon>
    </lineage>
</organism>
<keyword evidence="3" id="KW-0732">Signal</keyword>
<dbReference type="Gene3D" id="3.90.76.10">
    <property type="entry name" value="Dipeptide-binding Protein, Domain 1"/>
    <property type="match status" value="1"/>
</dbReference>
<feature type="transmembrane region" description="Helical" evidence="4">
    <location>
        <begin position="7"/>
        <end position="25"/>
    </location>
</feature>
<dbReference type="GO" id="GO:1904680">
    <property type="term" value="F:peptide transmembrane transporter activity"/>
    <property type="evidence" value="ECO:0007669"/>
    <property type="project" value="TreeGrafter"/>
</dbReference>
<reference evidence="6" key="1">
    <citation type="submission" date="2022-04" db="EMBL/GenBank/DDBJ databases">
        <title>Desulfatitalea alkaliphila sp. nov., a novel anaerobic sulfate-reducing bacterium isolated from terrestrial mud volcano, Taman Peninsula, Russia.</title>
        <authorList>
            <person name="Khomyakova M.A."/>
            <person name="Merkel A.Y."/>
            <person name="Slobodkin A.I."/>
        </authorList>
    </citation>
    <scope>NUCLEOTIDE SEQUENCE</scope>
    <source>
        <strain evidence="6">M08but</strain>
    </source>
</reference>
<dbReference type="GO" id="GO:0015833">
    <property type="term" value="P:peptide transport"/>
    <property type="evidence" value="ECO:0007669"/>
    <property type="project" value="TreeGrafter"/>
</dbReference>
<keyword evidence="2" id="KW-0813">Transport</keyword>
<dbReference type="AlphaFoldDB" id="A0AA41UIV9"/>
<dbReference type="InterPro" id="IPR030678">
    <property type="entry name" value="Peptide/Ni-bd"/>
</dbReference>
<keyword evidence="4" id="KW-0472">Membrane</keyword>
<evidence type="ECO:0000256" key="1">
    <source>
        <dbReference type="ARBA" id="ARBA00005695"/>
    </source>
</evidence>
<dbReference type="PANTHER" id="PTHR30290:SF9">
    <property type="entry name" value="OLIGOPEPTIDE-BINDING PROTEIN APPA"/>
    <property type="match status" value="1"/>
</dbReference>
<evidence type="ECO:0000313" key="6">
    <source>
        <dbReference type="EMBL" id="MCJ8500519.1"/>
    </source>
</evidence>
<evidence type="ECO:0000256" key="4">
    <source>
        <dbReference type="SAM" id="Phobius"/>
    </source>
</evidence>
<evidence type="ECO:0000313" key="7">
    <source>
        <dbReference type="Proteomes" id="UP001165427"/>
    </source>
</evidence>
<dbReference type="Proteomes" id="UP001165427">
    <property type="component" value="Unassembled WGS sequence"/>
</dbReference>
<dbReference type="PIRSF" id="PIRSF002741">
    <property type="entry name" value="MppA"/>
    <property type="match status" value="1"/>
</dbReference>
<dbReference type="EMBL" id="JALJRB010000007">
    <property type="protein sequence ID" value="MCJ8500519.1"/>
    <property type="molecule type" value="Genomic_DNA"/>
</dbReference>
<dbReference type="GO" id="GO:0030288">
    <property type="term" value="C:outer membrane-bounded periplasmic space"/>
    <property type="evidence" value="ECO:0007669"/>
    <property type="project" value="UniProtKB-ARBA"/>
</dbReference>
<dbReference type="GO" id="GO:0043190">
    <property type="term" value="C:ATP-binding cassette (ABC) transporter complex"/>
    <property type="evidence" value="ECO:0007669"/>
    <property type="project" value="InterPro"/>
</dbReference>
<dbReference type="InterPro" id="IPR000914">
    <property type="entry name" value="SBP_5_dom"/>
</dbReference>
<comment type="caution">
    <text evidence="6">The sequence shown here is derived from an EMBL/GenBank/DDBJ whole genome shotgun (WGS) entry which is preliminary data.</text>
</comment>
<keyword evidence="7" id="KW-1185">Reference proteome</keyword>
<evidence type="ECO:0000259" key="5">
    <source>
        <dbReference type="Pfam" id="PF00496"/>
    </source>
</evidence>
<accession>A0AA41UIV9</accession>
<comment type="similarity">
    <text evidence="1">Belongs to the bacterial solute-binding protein 5 family.</text>
</comment>
<dbReference type="PANTHER" id="PTHR30290">
    <property type="entry name" value="PERIPLASMIC BINDING COMPONENT OF ABC TRANSPORTER"/>
    <property type="match status" value="1"/>
</dbReference>
<dbReference type="Gene3D" id="3.40.190.10">
    <property type="entry name" value="Periplasmic binding protein-like II"/>
    <property type="match status" value="2"/>
</dbReference>
<dbReference type="SUPFAM" id="SSF53850">
    <property type="entry name" value="Periplasmic binding protein-like II"/>
    <property type="match status" value="2"/>
</dbReference>
<evidence type="ECO:0000256" key="3">
    <source>
        <dbReference type="ARBA" id="ARBA00022729"/>
    </source>
</evidence>
<evidence type="ECO:0000256" key="2">
    <source>
        <dbReference type="ARBA" id="ARBA00022448"/>
    </source>
</evidence>
<protein>
    <submittedName>
        <fullName evidence="6">ABC transporter substrate-binding protein</fullName>
    </submittedName>
</protein>
<sequence length="701" mass="79884">MTIRRFLIAAPTLLAVALLVSYFWVPSYEDQVGGNPERLTRFITASSGDASMLNPILSADSASSQIGSLVFEGLVDRDEHLAFRGRIARSWRIYAQAYFYINPQGTTRRWGKTNAATLVNGLRTLTAQDDPFWHNITAVDLLPSESLRHTAAPSDNADGEPILLHVTPPPRVRLTLESVDPDLFERLEDELGAGYFDRFDPLPFVVPDGDIPQAQLATIARDILPATAYNPIIQFDLRPGVTFHDGRPVTAEDVRFTYEAIMNPSNLSPRIPDYEPVQAVEVIDPLTVRIVYNRLYSPALGTWSMGILPAHRLNAAALRQEALKRGESPETFGLRQSRFNRNPIGSGPFMFDNWKSDQYIRLKRFTDYWEGAPNYEQYVMRIIPDPLTQEMEFYAGTVDDYAVQPHQVARLRQDERFQHFSGTAFGYSYIGYNSRRPPFDDPRVRRALGMAIDADQIIEYVLYGQAERITGPFVKQTDFYNHDIQPLPYDPQGALDLLAEAGWTRGADGFLQKDGRRMAFTLITNNGNPIRRAILAIAQDAWRKIGIQVETDLLEWSVFIQRRVNQLDFDALVLGWSMGIDPDLYQIWHSSQSGPFQLNFVGFDDPEADDLILQIRREYDHDKQVAACHRLHEIIAAAQPYTFLFVGRWTALLDRRIVRRVQTPDGEIQYKPIEPTITGGYTFHFNQWIKLPQSLEDSFKF</sequence>
<feature type="domain" description="Solute-binding protein family 5" evidence="5">
    <location>
        <begin position="233"/>
        <end position="593"/>
    </location>
</feature>
<dbReference type="RefSeq" id="WP_246905137.1">
    <property type="nucleotide sequence ID" value="NZ_JALJRB010000007.1"/>
</dbReference>
<keyword evidence="4" id="KW-0812">Transmembrane</keyword>
<gene>
    <name evidence="6" type="ORF">MRX98_08040</name>
</gene>